<comment type="caution">
    <text evidence="16">The sequence shown here is derived from an EMBL/GenBank/DDBJ whole genome shotgun (WGS) entry which is preliminary data.</text>
</comment>
<evidence type="ECO:0000259" key="15">
    <source>
        <dbReference type="Pfam" id="PF17766"/>
    </source>
</evidence>
<evidence type="ECO:0000256" key="4">
    <source>
        <dbReference type="ARBA" id="ARBA00022670"/>
    </source>
</evidence>
<feature type="active site" description="Charge relay system" evidence="9 10">
    <location>
        <position position="237"/>
    </location>
</feature>
<keyword evidence="6 10" id="KW-0378">Hydrolase</keyword>
<comment type="subcellular location">
    <subcellularLocation>
        <location evidence="1">Secreted</location>
    </subcellularLocation>
</comment>
<dbReference type="InterPro" id="IPR036852">
    <property type="entry name" value="Peptidase_S8/S53_dom_sf"/>
</dbReference>
<gene>
    <name evidence="16" type="ORF">SHERM_18514</name>
</gene>
<dbReference type="InterPro" id="IPR034197">
    <property type="entry name" value="Peptidases_S8_3"/>
</dbReference>
<keyword evidence="5 11" id="KW-0732">Signal</keyword>
<feature type="domain" description="Subtilisin-like protease fibronectin type-III" evidence="15">
    <location>
        <begin position="670"/>
        <end position="755"/>
    </location>
</feature>
<dbReference type="Pfam" id="PF00082">
    <property type="entry name" value="Peptidase_S8"/>
    <property type="match status" value="1"/>
</dbReference>
<feature type="active site" description="Charge relay system" evidence="9 10">
    <location>
        <position position="159"/>
    </location>
</feature>
<dbReference type="OrthoDB" id="206201at2759"/>
<dbReference type="Pfam" id="PF17766">
    <property type="entry name" value="fn3_6"/>
    <property type="match status" value="1"/>
</dbReference>
<evidence type="ECO:0000256" key="10">
    <source>
        <dbReference type="PROSITE-ProRule" id="PRU01240"/>
    </source>
</evidence>
<dbReference type="FunFam" id="3.40.50.200:FF:000006">
    <property type="entry name" value="Subtilisin-like protease SBT1.5"/>
    <property type="match status" value="1"/>
</dbReference>
<feature type="chain" id="PRO_5040465039" evidence="11">
    <location>
        <begin position="34"/>
        <end position="875"/>
    </location>
</feature>
<evidence type="ECO:0000256" key="1">
    <source>
        <dbReference type="ARBA" id="ARBA00004613"/>
    </source>
</evidence>
<dbReference type="InterPro" id="IPR000209">
    <property type="entry name" value="Peptidase_S8/S53_dom"/>
</dbReference>
<keyword evidence="8" id="KW-0325">Glycoprotein</keyword>
<dbReference type="CDD" id="cd02120">
    <property type="entry name" value="PA_subtilisin_like"/>
    <property type="match status" value="1"/>
</dbReference>
<name>A0A9N7MVA4_STRHE</name>
<dbReference type="FunFam" id="3.30.70.80:FF:000003">
    <property type="entry name" value="Subtilisin-like protease SBT1.9"/>
    <property type="match status" value="1"/>
</dbReference>
<dbReference type="GO" id="GO:0004252">
    <property type="term" value="F:serine-type endopeptidase activity"/>
    <property type="evidence" value="ECO:0007669"/>
    <property type="project" value="UniProtKB-UniRule"/>
</dbReference>
<dbReference type="AlphaFoldDB" id="A0A9N7MVA4"/>
<dbReference type="InterPro" id="IPR003137">
    <property type="entry name" value="PA_domain"/>
</dbReference>
<dbReference type="EMBL" id="CACSLK010020742">
    <property type="protein sequence ID" value="CAA0820512.1"/>
    <property type="molecule type" value="Genomic_DNA"/>
</dbReference>
<dbReference type="Pfam" id="PF05922">
    <property type="entry name" value="Inhibitor_I9"/>
    <property type="match status" value="1"/>
</dbReference>
<keyword evidence="17" id="KW-1185">Reference proteome</keyword>
<dbReference type="PRINTS" id="PR00723">
    <property type="entry name" value="SUBTILISIN"/>
</dbReference>
<reference evidence="16" key="1">
    <citation type="submission" date="2019-12" db="EMBL/GenBank/DDBJ databases">
        <authorList>
            <person name="Scholes J."/>
        </authorList>
    </citation>
    <scope>NUCLEOTIDE SEQUENCE</scope>
</reference>
<dbReference type="InterPro" id="IPR045051">
    <property type="entry name" value="SBT"/>
</dbReference>
<dbReference type="Gene3D" id="3.40.50.200">
    <property type="entry name" value="Peptidase S8/S53 domain"/>
    <property type="match status" value="1"/>
</dbReference>
<feature type="active site" description="Charge relay system" evidence="9 10">
    <location>
        <position position="553"/>
    </location>
</feature>
<evidence type="ECO:0000256" key="7">
    <source>
        <dbReference type="ARBA" id="ARBA00022825"/>
    </source>
</evidence>
<dbReference type="Pfam" id="PF02225">
    <property type="entry name" value="PA"/>
    <property type="match status" value="1"/>
</dbReference>
<evidence type="ECO:0000313" key="16">
    <source>
        <dbReference type="EMBL" id="CAA0820512.1"/>
    </source>
</evidence>
<evidence type="ECO:0000259" key="13">
    <source>
        <dbReference type="Pfam" id="PF02225"/>
    </source>
</evidence>
<dbReference type="PROSITE" id="PS51892">
    <property type="entry name" value="SUBTILASE"/>
    <property type="match status" value="1"/>
</dbReference>
<dbReference type="PANTHER" id="PTHR10795">
    <property type="entry name" value="PROPROTEIN CONVERTASE SUBTILISIN/KEXIN"/>
    <property type="match status" value="1"/>
</dbReference>
<accession>A0A9N7MVA4</accession>
<dbReference type="GO" id="GO:0005576">
    <property type="term" value="C:extracellular region"/>
    <property type="evidence" value="ECO:0007669"/>
    <property type="project" value="UniProtKB-SubCell"/>
</dbReference>
<dbReference type="InterPro" id="IPR015500">
    <property type="entry name" value="Peptidase_S8_subtilisin-rel"/>
</dbReference>
<feature type="signal peptide" evidence="11">
    <location>
        <begin position="1"/>
        <end position="33"/>
    </location>
</feature>
<evidence type="ECO:0000313" key="17">
    <source>
        <dbReference type="Proteomes" id="UP001153555"/>
    </source>
</evidence>
<dbReference type="GO" id="GO:0006508">
    <property type="term" value="P:proteolysis"/>
    <property type="evidence" value="ECO:0007669"/>
    <property type="project" value="UniProtKB-KW"/>
</dbReference>
<evidence type="ECO:0000256" key="3">
    <source>
        <dbReference type="ARBA" id="ARBA00022525"/>
    </source>
</evidence>
<dbReference type="Proteomes" id="UP001153555">
    <property type="component" value="Unassembled WGS sequence"/>
</dbReference>
<dbReference type="InterPro" id="IPR010259">
    <property type="entry name" value="S8pro/Inhibitor_I9"/>
</dbReference>
<proteinExistence type="inferred from homology"/>
<dbReference type="Gene3D" id="3.50.30.30">
    <property type="match status" value="1"/>
</dbReference>
<evidence type="ECO:0000259" key="14">
    <source>
        <dbReference type="Pfam" id="PF05922"/>
    </source>
</evidence>
<dbReference type="Gene3D" id="3.30.70.80">
    <property type="entry name" value="Peptidase S8 propeptide/proteinase inhibitor I9"/>
    <property type="match status" value="1"/>
</dbReference>
<dbReference type="Gene3D" id="2.60.40.2310">
    <property type="match status" value="1"/>
</dbReference>
<organism evidence="16 17">
    <name type="scientific">Striga hermonthica</name>
    <name type="common">Purple witchweed</name>
    <name type="synonym">Buchnera hermonthica</name>
    <dbReference type="NCBI Taxonomy" id="68872"/>
    <lineage>
        <taxon>Eukaryota</taxon>
        <taxon>Viridiplantae</taxon>
        <taxon>Streptophyta</taxon>
        <taxon>Embryophyta</taxon>
        <taxon>Tracheophyta</taxon>
        <taxon>Spermatophyta</taxon>
        <taxon>Magnoliopsida</taxon>
        <taxon>eudicotyledons</taxon>
        <taxon>Gunneridae</taxon>
        <taxon>Pentapetalae</taxon>
        <taxon>asterids</taxon>
        <taxon>lamiids</taxon>
        <taxon>Lamiales</taxon>
        <taxon>Orobanchaceae</taxon>
        <taxon>Buchnereae</taxon>
        <taxon>Striga</taxon>
    </lineage>
</organism>
<protein>
    <submittedName>
        <fullName evidence="16">Subtilase family protein</fullName>
    </submittedName>
</protein>
<dbReference type="InterPro" id="IPR023828">
    <property type="entry name" value="Peptidase_S8_Ser-AS"/>
</dbReference>
<evidence type="ECO:0000256" key="8">
    <source>
        <dbReference type="ARBA" id="ARBA00023180"/>
    </source>
</evidence>
<evidence type="ECO:0000256" key="2">
    <source>
        <dbReference type="ARBA" id="ARBA00011073"/>
    </source>
</evidence>
<dbReference type="InterPro" id="IPR041469">
    <property type="entry name" value="Subtilisin-like_FN3"/>
</dbReference>
<dbReference type="PROSITE" id="PS00138">
    <property type="entry name" value="SUBTILASE_SER"/>
    <property type="match status" value="1"/>
</dbReference>
<keyword evidence="3" id="KW-0964">Secreted</keyword>
<evidence type="ECO:0000256" key="6">
    <source>
        <dbReference type="ARBA" id="ARBA00022801"/>
    </source>
</evidence>
<keyword evidence="7 10" id="KW-0720">Serine protease</keyword>
<dbReference type="CDD" id="cd04852">
    <property type="entry name" value="Peptidases_S8_3"/>
    <property type="match status" value="1"/>
</dbReference>
<evidence type="ECO:0000256" key="11">
    <source>
        <dbReference type="SAM" id="SignalP"/>
    </source>
</evidence>
<evidence type="ECO:0000259" key="12">
    <source>
        <dbReference type="Pfam" id="PF00082"/>
    </source>
</evidence>
<dbReference type="SUPFAM" id="SSF52743">
    <property type="entry name" value="Subtilisin-like"/>
    <property type="match status" value="1"/>
</dbReference>
<dbReference type="InterPro" id="IPR037045">
    <property type="entry name" value="S8pro/Inhibitor_I9_sf"/>
</dbReference>
<keyword evidence="4 10" id="KW-0645">Protease</keyword>
<evidence type="ECO:0000256" key="9">
    <source>
        <dbReference type="PIRSR" id="PIRSR615500-1"/>
    </source>
</evidence>
<feature type="domain" description="Peptidase S8/S53" evidence="12">
    <location>
        <begin position="150"/>
        <end position="589"/>
    </location>
</feature>
<evidence type="ECO:0000256" key="5">
    <source>
        <dbReference type="ARBA" id="ARBA00022729"/>
    </source>
</evidence>
<feature type="domain" description="PA" evidence="13">
    <location>
        <begin position="397"/>
        <end position="467"/>
    </location>
</feature>
<comment type="similarity">
    <text evidence="2 10">Belongs to the peptidase S8 family.</text>
</comment>
<sequence length="875" mass="93580">MGSIHYHNHNLKAGVLLLLCVLLSSSLIPHVLCSNLKEEADESRTTYIVRVQPSMKPSSFAHARDWYRASLKGNYKHDEERFVHVYDKALHGFSARLTRQEAAQLSDQPGIISIVPDRLHQLHTTRSPTFLGIQSSANDNDGLLSESDLGSNVIIGVFDSGIWPEHRSFHDQGLDPISPDIWRGECEEGENFTRANCNNKIIGARFFSKGYAAAAHEEVVPNGQLKEFKSPRDSLGHGTHTASIAAGRAVPNATFFGHATGVASGVAPKARIAVYKVCWKNGCMTSDIFAAFDKAVSDGVHIISLSIDSAQEPYEIDPVSVGAFGAMQRGVFVSASAGNEGPGERTVSNIAPWITTVGASSIDRRFPADVVLGDGKVISGVSLYGGGPLLPSDTFLPLTYSNSCTDGFNGDLVRGKIVVCPRGPGQLGEPVAEAGGAGVVVIGGTGFLAEPHVLPGLTVEESVGDAILRYINSSGANASATIVFHPTDLGFHPAPALAFFSSRGPAFETRYYLKPELIAPGVNILAAWPDGLSPTGLSTDTRHTEFNILSGTSMSCPHVSGIAALLKGAHPDWSPAMIRSAMMTTAYTRDSEGWPILDDGAEASVWARGAGHVDPHKASDPGLVYDVTADDYLRLHCLRLGPPDNDDYGPIDPPYIGCSGSQPAFDNGADLNLPAIATVLQSDISSPVTISRTVTHVAEGPATYNVAVVNPSNGLMHVTVNPSTMVFKAKGEKQSYSVTIHPLTVSQAFANIVWDYHYHYQELNKTQLTKPKSAGRKSSPFLAENNPNLPIIQLLFGPQPVTGMLGHWSCRLRKAHMSDHFPGALIHSLVGRRRRFVEAQLSGSIRFWGAPGSMINDDSGDGLGIGDGDGIRDLR</sequence>
<feature type="domain" description="Inhibitor I9" evidence="14">
    <location>
        <begin position="46"/>
        <end position="123"/>
    </location>
</feature>